<dbReference type="AlphaFoldDB" id="A0A0F9GIY4"/>
<protein>
    <submittedName>
        <fullName evidence="1">Uncharacterized protein</fullName>
    </submittedName>
</protein>
<comment type="caution">
    <text evidence="1">The sequence shown here is derived from an EMBL/GenBank/DDBJ whole genome shotgun (WGS) entry which is preliminary data.</text>
</comment>
<gene>
    <name evidence="1" type="ORF">LCGC14_1904110</name>
</gene>
<organism evidence="1">
    <name type="scientific">marine sediment metagenome</name>
    <dbReference type="NCBI Taxonomy" id="412755"/>
    <lineage>
        <taxon>unclassified sequences</taxon>
        <taxon>metagenomes</taxon>
        <taxon>ecological metagenomes</taxon>
    </lineage>
</organism>
<proteinExistence type="predicted"/>
<dbReference type="EMBL" id="LAZR01019992">
    <property type="protein sequence ID" value="KKL90491.1"/>
    <property type="molecule type" value="Genomic_DNA"/>
</dbReference>
<accession>A0A0F9GIY4</accession>
<name>A0A0F9GIY4_9ZZZZ</name>
<sequence>MTDGVTKRYELTATRAVILDVISSNITDPLTGTEARAATSEWIFISNPEQDRLGQGSGGYKYPIIIIPYPTISDENMTVGSSKDSTTLSVSIEVHARTKGKGTDRVHGRTTMNQVVEEIRNILKVTTQEDLRKAALFGPDVIGSSEDIDFIGGNKIYMKTIEFEFMRFD</sequence>
<reference evidence="1" key="1">
    <citation type="journal article" date="2015" name="Nature">
        <title>Complex archaea that bridge the gap between prokaryotes and eukaryotes.</title>
        <authorList>
            <person name="Spang A."/>
            <person name="Saw J.H."/>
            <person name="Jorgensen S.L."/>
            <person name="Zaremba-Niedzwiedzka K."/>
            <person name="Martijn J."/>
            <person name="Lind A.E."/>
            <person name="van Eijk R."/>
            <person name="Schleper C."/>
            <person name="Guy L."/>
            <person name="Ettema T.J."/>
        </authorList>
    </citation>
    <scope>NUCLEOTIDE SEQUENCE</scope>
</reference>
<evidence type="ECO:0000313" key="1">
    <source>
        <dbReference type="EMBL" id="KKL90491.1"/>
    </source>
</evidence>